<evidence type="ECO:0000313" key="2">
    <source>
        <dbReference type="EMBL" id="KZL94000.1"/>
    </source>
</evidence>
<feature type="domain" description="HTH cro/C1-type" evidence="1">
    <location>
        <begin position="2"/>
        <end position="50"/>
    </location>
</feature>
<dbReference type="PATRIC" id="fig|1121326.3.peg.1011"/>
<gene>
    <name evidence="2" type="ORF">CLMAG_10530</name>
</gene>
<reference evidence="2 3" key="1">
    <citation type="submission" date="2016-04" db="EMBL/GenBank/DDBJ databases">
        <title>Genome sequence of Clostridium magnum DSM 2767.</title>
        <authorList>
            <person name="Poehlein A."/>
            <person name="Uhlig R."/>
            <person name="Fischer R."/>
            <person name="Bahl H."/>
            <person name="Daniel R."/>
        </authorList>
    </citation>
    <scope>NUCLEOTIDE SEQUENCE [LARGE SCALE GENOMIC DNA]</scope>
    <source>
        <strain evidence="2 3">DSM 2767</strain>
    </source>
</reference>
<evidence type="ECO:0000313" key="3">
    <source>
        <dbReference type="Proteomes" id="UP000076603"/>
    </source>
</evidence>
<dbReference type="OrthoDB" id="1757480at2"/>
<dbReference type="InterPro" id="IPR010982">
    <property type="entry name" value="Lambda_DNA-bd_dom_sf"/>
</dbReference>
<sequence length="55" mass="6527">MKNNVKQQTMAKFLNMTVSEYSRKENGQRSFTIDETAKIAEFFKTTIEEIFFKNI</sequence>
<organism evidence="2 3">
    <name type="scientific">Clostridium magnum DSM 2767</name>
    <dbReference type="NCBI Taxonomy" id="1121326"/>
    <lineage>
        <taxon>Bacteria</taxon>
        <taxon>Bacillati</taxon>
        <taxon>Bacillota</taxon>
        <taxon>Clostridia</taxon>
        <taxon>Eubacteriales</taxon>
        <taxon>Clostridiaceae</taxon>
        <taxon>Clostridium</taxon>
    </lineage>
</organism>
<dbReference type="GO" id="GO:0003677">
    <property type="term" value="F:DNA binding"/>
    <property type="evidence" value="ECO:0007669"/>
    <property type="project" value="InterPro"/>
</dbReference>
<evidence type="ECO:0000259" key="1">
    <source>
        <dbReference type="PROSITE" id="PS50943"/>
    </source>
</evidence>
<dbReference type="InterPro" id="IPR001387">
    <property type="entry name" value="Cro/C1-type_HTH"/>
</dbReference>
<proteinExistence type="predicted"/>
<name>A0A162UJR0_9CLOT</name>
<protein>
    <submittedName>
        <fullName evidence="2">Helix-turn-helix domain protein</fullName>
    </submittedName>
</protein>
<dbReference type="Pfam" id="PF01381">
    <property type="entry name" value="HTH_3"/>
    <property type="match status" value="1"/>
</dbReference>
<dbReference type="CDD" id="cd00093">
    <property type="entry name" value="HTH_XRE"/>
    <property type="match status" value="1"/>
</dbReference>
<keyword evidence="3" id="KW-1185">Reference proteome</keyword>
<accession>A0A162UJR0</accession>
<dbReference type="SUPFAM" id="SSF47413">
    <property type="entry name" value="lambda repressor-like DNA-binding domains"/>
    <property type="match status" value="1"/>
</dbReference>
<comment type="caution">
    <text evidence="2">The sequence shown here is derived from an EMBL/GenBank/DDBJ whole genome shotgun (WGS) entry which is preliminary data.</text>
</comment>
<dbReference type="EMBL" id="LWAE01000001">
    <property type="protein sequence ID" value="KZL94000.1"/>
    <property type="molecule type" value="Genomic_DNA"/>
</dbReference>
<dbReference type="PROSITE" id="PS50943">
    <property type="entry name" value="HTH_CROC1"/>
    <property type="match status" value="1"/>
</dbReference>
<dbReference type="Gene3D" id="1.10.260.40">
    <property type="entry name" value="lambda repressor-like DNA-binding domains"/>
    <property type="match status" value="1"/>
</dbReference>
<dbReference type="Proteomes" id="UP000076603">
    <property type="component" value="Unassembled WGS sequence"/>
</dbReference>
<dbReference type="STRING" id="1121326.CLMAG_10530"/>
<dbReference type="AlphaFoldDB" id="A0A162UJR0"/>